<evidence type="ECO:0000259" key="1">
    <source>
        <dbReference type="Pfam" id="PF19920"/>
    </source>
</evidence>
<comment type="caution">
    <text evidence="2">The sequence shown here is derived from an EMBL/GenBank/DDBJ whole genome shotgun (WGS) entry which is preliminary data.</text>
</comment>
<feature type="domain" description="MoxR-vWA-beta-propeller ternary system" evidence="1">
    <location>
        <begin position="8"/>
        <end position="71"/>
    </location>
</feature>
<sequence>MTDKKIPFLYTIYHLRSIEHAIIYDKKLDISKEEEKEVIELLKDEYEKEKLNYPFQAPVFDEVAALWGSKQGEESTIIMDDIAVWISKKKL</sequence>
<accession>A0ABV5GS04</accession>
<reference evidence="2 3" key="1">
    <citation type="submission" date="2024-09" db="EMBL/GenBank/DDBJ databases">
        <authorList>
            <person name="Sun Q."/>
            <person name="Mori K."/>
        </authorList>
    </citation>
    <scope>NUCLEOTIDE SEQUENCE [LARGE SCALE GENOMIC DNA]</scope>
    <source>
        <strain evidence="2 3">CECT 7955</strain>
    </source>
</reference>
<keyword evidence="3" id="KW-1185">Reference proteome</keyword>
<evidence type="ECO:0000313" key="3">
    <source>
        <dbReference type="Proteomes" id="UP001589607"/>
    </source>
</evidence>
<dbReference type="Pfam" id="PF19920">
    <property type="entry name" value="bpX4"/>
    <property type="match status" value="1"/>
</dbReference>
<dbReference type="RefSeq" id="WP_236456240.1">
    <property type="nucleotide sequence ID" value="NZ_CBCSGE010000003.1"/>
</dbReference>
<evidence type="ECO:0000313" key="2">
    <source>
        <dbReference type="EMBL" id="MFB9098152.1"/>
    </source>
</evidence>
<protein>
    <recommendedName>
        <fullName evidence="1">MoxR-vWA-beta-propeller ternary system domain-containing protein</fullName>
    </recommendedName>
</protein>
<dbReference type="InterPro" id="IPR045549">
    <property type="entry name" value="bpX4"/>
</dbReference>
<proteinExistence type="predicted"/>
<name>A0ABV5GS04_9FLAO</name>
<dbReference type="Proteomes" id="UP001589607">
    <property type="component" value="Unassembled WGS sequence"/>
</dbReference>
<dbReference type="EMBL" id="JBHMEY010000067">
    <property type="protein sequence ID" value="MFB9098152.1"/>
    <property type="molecule type" value="Genomic_DNA"/>
</dbReference>
<gene>
    <name evidence="2" type="ORF">ACFFVF_16660</name>
</gene>
<organism evidence="2 3">
    <name type="scientific">Flavobacterium jumunjinense</name>
    <dbReference type="NCBI Taxonomy" id="998845"/>
    <lineage>
        <taxon>Bacteria</taxon>
        <taxon>Pseudomonadati</taxon>
        <taxon>Bacteroidota</taxon>
        <taxon>Flavobacteriia</taxon>
        <taxon>Flavobacteriales</taxon>
        <taxon>Flavobacteriaceae</taxon>
        <taxon>Flavobacterium</taxon>
    </lineage>
</organism>